<dbReference type="CDD" id="cd00427">
    <property type="entry name" value="Ribosomal_L29_HIP"/>
    <property type="match status" value="1"/>
</dbReference>
<dbReference type="Pfam" id="PF00831">
    <property type="entry name" value="Ribosomal_L29"/>
    <property type="match status" value="1"/>
</dbReference>
<accession>A0AAV5AU26</accession>
<keyword evidence="3 5" id="KW-0687">Ribonucleoprotein</keyword>
<dbReference type="GO" id="GO:0003735">
    <property type="term" value="F:structural constituent of ribosome"/>
    <property type="evidence" value="ECO:0007669"/>
    <property type="project" value="InterPro"/>
</dbReference>
<dbReference type="EMBL" id="BQKA01000033">
    <property type="protein sequence ID" value="GJM50864.1"/>
    <property type="molecule type" value="Genomic_DNA"/>
</dbReference>
<evidence type="ECO:0000256" key="3">
    <source>
        <dbReference type="ARBA" id="ARBA00023274"/>
    </source>
</evidence>
<name>A0AAV5AU26_9FLAO</name>
<keyword evidence="2 5" id="KW-0689">Ribosomal protein</keyword>
<dbReference type="GO" id="GO:0005840">
    <property type="term" value="C:ribosome"/>
    <property type="evidence" value="ECO:0007669"/>
    <property type="project" value="UniProtKB-KW"/>
</dbReference>
<dbReference type="PROSITE" id="PS00579">
    <property type="entry name" value="RIBOSOMAL_L29"/>
    <property type="match status" value="1"/>
</dbReference>
<sequence length="63" mass="7359">MKQSEVKKLSVAELQEKLGQYKKTYADMKMAHAITPLENPLELRKVRRTVARLSCELTKRELQ</sequence>
<evidence type="ECO:0000256" key="2">
    <source>
        <dbReference type="ARBA" id="ARBA00022980"/>
    </source>
</evidence>
<evidence type="ECO:0000256" key="1">
    <source>
        <dbReference type="ARBA" id="ARBA00009254"/>
    </source>
</evidence>
<evidence type="ECO:0000313" key="9">
    <source>
        <dbReference type="Proteomes" id="UP001208692"/>
    </source>
</evidence>
<organism evidence="6 8">
    <name type="scientific">Capnocytophaga catalasegens</name>
    <dbReference type="NCBI Taxonomy" id="1004260"/>
    <lineage>
        <taxon>Bacteria</taxon>
        <taxon>Pseudomonadati</taxon>
        <taxon>Bacteroidota</taxon>
        <taxon>Flavobacteriia</taxon>
        <taxon>Flavobacteriales</taxon>
        <taxon>Flavobacteriaceae</taxon>
        <taxon>Capnocytophaga</taxon>
    </lineage>
</organism>
<dbReference type="InterPro" id="IPR001854">
    <property type="entry name" value="Ribosomal_uL29"/>
</dbReference>
<dbReference type="Proteomes" id="UP001208692">
    <property type="component" value="Unassembled WGS sequence"/>
</dbReference>
<dbReference type="SUPFAM" id="SSF46561">
    <property type="entry name" value="Ribosomal protein L29 (L29p)"/>
    <property type="match status" value="1"/>
</dbReference>
<dbReference type="NCBIfam" id="TIGR00012">
    <property type="entry name" value="L29"/>
    <property type="match status" value="1"/>
</dbReference>
<dbReference type="AlphaFoldDB" id="A0AAV5AU26"/>
<evidence type="ECO:0000256" key="4">
    <source>
        <dbReference type="ARBA" id="ARBA00035204"/>
    </source>
</evidence>
<gene>
    <name evidence="5 6" type="primary">rpmC</name>
    <name evidence="6" type="ORF">RCZ15_18370</name>
    <name evidence="7" type="ORF">RCZ16_03350</name>
</gene>
<dbReference type="Proteomes" id="UP001207736">
    <property type="component" value="Unassembled WGS sequence"/>
</dbReference>
<dbReference type="InterPro" id="IPR018254">
    <property type="entry name" value="Ribosomal_uL29_CS"/>
</dbReference>
<comment type="caution">
    <text evidence="6">The sequence shown here is derived from an EMBL/GenBank/DDBJ whole genome shotgun (WGS) entry which is preliminary data.</text>
</comment>
<evidence type="ECO:0000313" key="8">
    <source>
        <dbReference type="Proteomes" id="UP001207736"/>
    </source>
</evidence>
<comment type="similarity">
    <text evidence="1 5">Belongs to the universal ribosomal protein uL29 family.</text>
</comment>
<reference evidence="6 9" key="1">
    <citation type="submission" date="2021-11" db="EMBL/GenBank/DDBJ databases">
        <title>Draft genome sequence of Capnocytophaga sp. strain KC07075 isolated from cat oral cavity.</title>
        <authorList>
            <person name="Suzuki M."/>
            <person name="Imaoka K."/>
            <person name="Kimura M."/>
            <person name="Morikawa S."/>
            <person name="Maeda K."/>
        </authorList>
    </citation>
    <scope>NUCLEOTIDE SEQUENCE</scope>
    <source>
        <strain evidence="6">KC07075</strain>
        <strain evidence="7 9">KC07079</strain>
    </source>
</reference>
<dbReference type="HAMAP" id="MF_00374">
    <property type="entry name" value="Ribosomal_uL29"/>
    <property type="match status" value="1"/>
</dbReference>
<dbReference type="Gene3D" id="1.10.287.310">
    <property type="match status" value="1"/>
</dbReference>
<dbReference type="InterPro" id="IPR036049">
    <property type="entry name" value="Ribosomal_uL29_sf"/>
</dbReference>
<evidence type="ECO:0000256" key="5">
    <source>
        <dbReference type="HAMAP-Rule" id="MF_00374"/>
    </source>
</evidence>
<evidence type="ECO:0000313" key="6">
    <source>
        <dbReference type="EMBL" id="GJM50864.1"/>
    </source>
</evidence>
<dbReference type="GO" id="GO:1990904">
    <property type="term" value="C:ribonucleoprotein complex"/>
    <property type="evidence" value="ECO:0007669"/>
    <property type="project" value="UniProtKB-KW"/>
</dbReference>
<keyword evidence="9" id="KW-1185">Reference proteome</keyword>
<proteinExistence type="inferred from homology"/>
<dbReference type="RefSeq" id="WP_264845616.1">
    <property type="nucleotide sequence ID" value="NZ_BPMA01000012.1"/>
</dbReference>
<dbReference type="GO" id="GO:0006412">
    <property type="term" value="P:translation"/>
    <property type="evidence" value="ECO:0007669"/>
    <property type="project" value="UniProtKB-UniRule"/>
</dbReference>
<protein>
    <recommendedName>
        <fullName evidence="4 5">Large ribosomal subunit protein uL29</fullName>
    </recommendedName>
</protein>
<evidence type="ECO:0000313" key="7">
    <source>
        <dbReference type="EMBL" id="GJM52017.1"/>
    </source>
</evidence>
<dbReference type="EMBL" id="BQKB01000007">
    <property type="protein sequence ID" value="GJM52017.1"/>
    <property type="molecule type" value="Genomic_DNA"/>
</dbReference>